<reference evidence="2 4" key="1">
    <citation type="submission" date="2017-01" db="EMBL/GenBank/DDBJ databases">
        <authorList>
            <person name="Varghese N."/>
            <person name="Submissions S."/>
        </authorList>
    </citation>
    <scope>NUCLEOTIDE SEQUENCE [LARGE SCALE GENOMIC DNA]</scope>
    <source>
        <strain evidence="2 4">ATCC 27950</strain>
    </source>
</reference>
<proteinExistence type="predicted"/>
<feature type="region of interest" description="Disordered" evidence="1">
    <location>
        <begin position="35"/>
        <end position="59"/>
    </location>
</feature>
<accession>A0A381FHF8</accession>
<keyword evidence="4" id="KW-1185">Reference proteome</keyword>
<sequence length="59" mass="7089">MKKYSFCPKCQIGLNSQEMQLGFCQNCKNSWEDEDAEEDLYDEELQRQSDDDINEMNDW</sequence>
<gene>
    <name evidence="3" type="ORF">NCTC13560_03402</name>
    <name evidence="2" type="ORF">SAMN05421682_104215</name>
</gene>
<dbReference type="KEGG" id="cil:EG358_13765"/>
<dbReference type="Proteomes" id="UP000255231">
    <property type="component" value="Unassembled WGS sequence"/>
</dbReference>
<evidence type="ECO:0000313" key="2">
    <source>
        <dbReference type="EMBL" id="SIQ36115.1"/>
    </source>
</evidence>
<dbReference type="Proteomes" id="UP000185725">
    <property type="component" value="Unassembled WGS sequence"/>
</dbReference>
<dbReference type="RefSeq" id="WP_123890113.1">
    <property type="nucleotide sequence ID" value="NZ_CP033929.1"/>
</dbReference>
<evidence type="ECO:0000313" key="5">
    <source>
        <dbReference type="Proteomes" id="UP000255231"/>
    </source>
</evidence>
<dbReference type="EMBL" id="FTMF01000004">
    <property type="protein sequence ID" value="SIQ36115.1"/>
    <property type="molecule type" value="Genomic_DNA"/>
</dbReference>
<organism evidence="3 5">
    <name type="scientific">Chryseobacterium indoltheticum</name>
    <dbReference type="NCBI Taxonomy" id="254"/>
    <lineage>
        <taxon>Bacteria</taxon>
        <taxon>Pseudomonadati</taxon>
        <taxon>Bacteroidota</taxon>
        <taxon>Flavobacteriia</taxon>
        <taxon>Flavobacteriales</taxon>
        <taxon>Weeksellaceae</taxon>
        <taxon>Chryseobacterium group</taxon>
        <taxon>Chryseobacterium</taxon>
    </lineage>
</organism>
<evidence type="ECO:0000313" key="4">
    <source>
        <dbReference type="Proteomes" id="UP000185725"/>
    </source>
</evidence>
<dbReference type="GeneID" id="303674774"/>
<evidence type="ECO:0000313" key="3">
    <source>
        <dbReference type="EMBL" id="SUX45985.1"/>
    </source>
</evidence>
<dbReference type="EMBL" id="UFVS01000001">
    <property type="protein sequence ID" value="SUX45985.1"/>
    <property type="molecule type" value="Genomic_DNA"/>
</dbReference>
<protein>
    <submittedName>
        <fullName evidence="3">Uncharacterized protein</fullName>
    </submittedName>
</protein>
<dbReference type="AlphaFoldDB" id="A0A381FHF8"/>
<name>A0A381FHF8_9FLAO</name>
<evidence type="ECO:0000256" key="1">
    <source>
        <dbReference type="SAM" id="MobiDB-lite"/>
    </source>
</evidence>
<reference evidence="3 5" key="2">
    <citation type="submission" date="2018-06" db="EMBL/GenBank/DDBJ databases">
        <authorList>
            <consortium name="Pathogen Informatics"/>
            <person name="Doyle S."/>
        </authorList>
    </citation>
    <scope>NUCLEOTIDE SEQUENCE [LARGE SCALE GENOMIC DNA]</scope>
    <source>
        <strain evidence="3 5">NCTC13560</strain>
    </source>
</reference>